<dbReference type="EMBL" id="CM043015">
    <property type="protein sequence ID" value="KAI4471467.1"/>
    <property type="molecule type" value="Genomic_DNA"/>
</dbReference>
<comment type="caution">
    <text evidence="1">The sequence shown here is derived from an EMBL/GenBank/DDBJ whole genome shotgun (WGS) entry which is preliminary data.</text>
</comment>
<name>A0ACB9TXG7_HOLOL</name>
<protein>
    <submittedName>
        <fullName evidence="1">Long-chain-fatty-acid--coa ligase</fullName>
    </submittedName>
</protein>
<dbReference type="Proteomes" id="UP001056778">
    <property type="component" value="Chromosome 1"/>
</dbReference>
<reference evidence="1" key="1">
    <citation type="submission" date="2022-04" db="EMBL/GenBank/DDBJ databases">
        <title>Chromosome-scale genome assembly of Holotrichia oblita Faldermann.</title>
        <authorList>
            <person name="Rongchong L."/>
        </authorList>
    </citation>
    <scope>NUCLEOTIDE SEQUENCE</scope>
    <source>
        <strain evidence="1">81SQS9</strain>
    </source>
</reference>
<sequence>MPFSSEEKRDMLEIYYASHRNVQVTSETYLQRYPESQQPAQTYFLLLHRNLGDFGSFCKPRKYDARPPHENEVDILQRINSITGEEQTYEQVNRKCIRIALELRKRGVQEGDVVLGCSPNSLDAVLPILSALYVGAIPATLDPSVTLRDTLHLLKMTKPKFVFVVENAVELVQTAVKQLGLKPQIVVMGSSERYLTLAAAFLNPHPGEDDFIPSIPDSINDTAMIWFTSGTTDRPKAICLSHKSILLGAALQWIDDIDCSTVLYYSSYYWHSANTLNSYIIMSGGKRIIAGNFDPEVVLKLIDKYKISLIFFAPTSAMRFTEENTKKFKSESLHEMRISGAMMIPVQLQKLMKYFPNTMLHIGYSQAETGGPVSRFSKRSGDLWKKKLNTCGLPAPNTRIKIADVETGKALPPYERGEIRVQSPTMFKGYYNSTSNGILDADGFIRTGDVGYYDEDNCIVFADRIQDIFKYQNSQIAPASVENLLYQHPAVLETVVVGIPHEKDGNHPMALVVLRPGMKATEEELLKLVNDNVIDRERLRAGLHIVKRLPKTTTGKLARNVVRDLAADNAVINRIIATGNRIQRIDNVLHGTRVDIPINNKGLGRTIFEKMKQYRDKILQVDPETGEHQSYENVNKKCIRLALALKSRGIQIGDIIVICLENSMESLVLTYAILYLNAIPITLDPHISLIDAVHLLNKISPKLIFAVENSIELIKNSLAQLEITPKIIVTGTHRTFGALIEYLKPHPEEQTFVPNCVGNLQTTAIIFCSSGTTGLPKALCFSHDAILRSCIGMSALTLSYAIQFNEENTRNGKTKSLVEMRICASIAAPEQMRILYKCFPKTKIYTLYGQTESGTISMFSKFSDSLAKVKLTSCGVPCINSKIKITDIQTGYTLPAYEKGEIRVINDITFSEYYNESSHDCFDNDGFLKTGDIGYYDEDNCLYFCGRLQESFRYCQWCIVPACIEAVIYKHPAVLEAIVIGMPHELDHYHPLALIVLRDDCITSEEELMAFVNARVSEKEKLRAGVKIVKEIPKTCTGKIPRQIIRQMLLTGTFKRFYN</sequence>
<proteinExistence type="predicted"/>
<accession>A0ACB9TXG7</accession>
<evidence type="ECO:0000313" key="2">
    <source>
        <dbReference type="Proteomes" id="UP001056778"/>
    </source>
</evidence>
<evidence type="ECO:0000313" key="1">
    <source>
        <dbReference type="EMBL" id="KAI4471467.1"/>
    </source>
</evidence>
<keyword evidence="1" id="KW-0436">Ligase</keyword>
<gene>
    <name evidence="1" type="ORF">MML48_1g00624</name>
</gene>
<organism evidence="1 2">
    <name type="scientific">Holotrichia oblita</name>
    <name type="common">Chafer beetle</name>
    <dbReference type="NCBI Taxonomy" id="644536"/>
    <lineage>
        <taxon>Eukaryota</taxon>
        <taxon>Metazoa</taxon>
        <taxon>Ecdysozoa</taxon>
        <taxon>Arthropoda</taxon>
        <taxon>Hexapoda</taxon>
        <taxon>Insecta</taxon>
        <taxon>Pterygota</taxon>
        <taxon>Neoptera</taxon>
        <taxon>Endopterygota</taxon>
        <taxon>Coleoptera</taxon>
        <taxon>Polyphaga</taxon>
        <taxon>Scarabaeiformia</taxon>
        <taxon>Scarabaeidae</taxon>
        <taxon>Melolonthinae</taxon>
        <taxon>Holotrichia</taxon>
    </lineage>
</organism>
<keyword evidence="2" id="KW-1185">Reference proteome</keyword>